<accession>A0A0A8K2B8</accession>
<keyword evidence="1" id="KW-0472">Membrane</keyword>
<dbReference type="STRING" id="1384459.GL4_1429"/>
<dbReference type="Proteomes" id="UP000031643">
    <property type="component" value="Chromosome"/>
</dbReference>
<keyword evidence="1" id="KW-0812">Transmembrane</keyword>
<sequence>MTADGLRDAADGATCRAWVGGLGLLLAVATGAVFAAGAARAGEAAALRHEVFGGVETANNYTSIYAGGGYAFGAGFGAPGWRLRTVAAWSPYDYDGALFDGAAYRRTAFKGEAAFLTVQAGYEFHQGRTVARAFAGIEAADQTITPFDPGNSVQGTELGLRLTVETWTDISDRWFLSADGAYGTAFQEYWQLTRIGCRVGPIFAVGLEGGVLGNQEYDAGRGGAFVRGAFKAFEATVSGGFTGDYLLSDPSGYLALGLYRKF</sequence>
<keyword evidence="1" id="KW-1133">Transmembrane helix</keyword>
<gene>
    <name evidence="2" type="ORF">GL4_1429</name>
</gene>
<organism evidence="2 3">
    <name type="scientific">Methyloceanibacter caenitepidi</name>
    <dbReference type="NCBI Taxonomy" id="1384459"/>
    <lineage>
        <taxon>Bacteria</taxon>
        <taxon>Pseudomonadati</taxon>
        <taxon>Pseudomonadota</taxon>
        <taxon>Alphaproteobacteria</taxon>
        <taxon>Hyphomicrobiales</taxon>
        <taxon>Hyphomicrobiaceae</taxon>
        <taxon>Methyloceanibacter</taxon>
    </lineage>
</organism>
<keyword evidence="3" id="KW-1185">Reference proteome</keyword>
<protein>
    <recommendedName>
        <fullName evidence="4">Cellulose biosynthesis protein BcsS</fullName>
    </recommendedName>
</protein>
<evidence type="ECO:0000313" key="2">
    <source>
        <dbReference type="EMBL" id="BAQ16886.1"/>
    </source>
</evidence>
<dbReference type="AlphaFoldDB" id="A0A0A8K2B8"/>
<dbReference type="InterPro" id="IPR031485">
    <property type="entry name" value="CBP_BcsS"/>
</dbReference>
<reference evidence="2 3" key="1">
    <citation type="submission" date="2014-09" db="EMBL/GenBank/DDBJ databases">
        <title>Genome sequencing of Methyloceanibacter caenitepidi Gela4.</title>
        <authorList>
            <person name="Takeuchi M."/>
            <person name="Susumu S."/>
            <person name="Kamagata Y."/>
            <person name="Oshima K."/>
            <person name="Hattori M."/>
            <person name="Iwasaki W."/>
        </authorList>
    </citation>
    <scope>NUCLEOTIDE SEQUENCE [LARGE SCALE GENOMIC DNA]</scope>
    <source>
        <strain evidence="2 3">Gela4</strain>
    </source>
</reference>
<evidence type="ECO:0000313" key="3">
    <source>
        <dbReference type="Proteomes" id="UP000031643"/>
    </source>
</evidence>
<dbReference type="KEGG" id="mcg:GL4_1429"/>
<name>A0A0A8K2B8_9HYPH</name>
<evidence type="ECO:0008006" key="4">
    <source>
        <dbReference type="Google" id="ProtNLM"/>
    </source>
</evidence>
<dbReference type="Pfam" id="PF17036">
    <property type="entry name" value="CBP_BcsS"/>
    <property type="match status" value="1"/>
</dbReference>
<feature type="transmembrane region" description="Helical" evidence="1">
    <location>
        <begin position="17"/>
        <end position="39"/>
    </location>
</feature>
<dbReference type="EMBL" id="AP014648">
    <property type="protein sequence ID" value="BAQ16886.1"/>
    <property type="molecule type" value="Genomic_DNA"/>
</dbReference>
<dbReference type="RefSeq" id="WP_172653314.1">
    <property type="nucleotide sequence ID" value="NZ_AP014648.1"/>
</dbReference>
<proteinExistence type="predicted"/>
<dbReference type="HOGENOM" id="CLU_1060935_0_0_5"/>
<evidence type="ECO:0000256" key="1">
    <source>
        <dbReference type="SAM" id="Phobius"/>
    </source>
</evidence>